<dbReference type="PANTHER" id="PTHR34846">
    <property type="entry name" value="4-CARBOXYMUCONOLACTONE DECARBOXYLASE FAMILY PROTEIN (AFU_ORTHOLOGUE AFUA_6G11590)"/>
    <property type="match status" value="1"/>
</dbReference>
<dbReference type="PATRIC" id="fig|584657.3.peg.4053"/>
<dbReference type="Proteomes" id="UP000019494">
    <property type="component" value="Unassembled WGS sequence"/>
</dbReference>
<dbReference type="InterPro" id="IPR029032">
    <property type="entry name" value="AhpD-like"/>
</dbReference>
<evidence type="ECO:0000313" key="3">
    <source>
        <dbReference type="Proteomes" id="UP000019494"/>
    </source>
</evidence>
<gene>
    <name evidence="2" type="ORF">N864_16265</name>
</gene>
<feature type="domain" description="Carboxymuconolactone decarboxylase-like" evidence="1">
    <location>
        <begin position="60"/>
        <end position="140"/>
    </location>
</feature>
<organism evidence="2 3">
    <name type="scientific">Intrasporangium chromatireducens Q5-1</name>
    <dbReference type="NCBI Taxonomy" id="584657"/>
    <lineage>
        <taxon>Bacteria</taxon>
        <taxon>Bacillati</taxon>
        <taxon>Actinomycetota</taxon>
        <taxon>Actinomycetes</taxon>
        <taxon>Micrococcales</taxon>
        <taxon>Intrasporangiaceae</taxon>
        <taxon>Intrasporangium</taxon>
    </lineage>
</organism>
<keyword evidence="3" id="KW-1185">Reference proteome</keyword>
<sequence length="193" mass="21203">MTGDPTARQRQPRLRPEDLDPAQLTLYRSITTGSRRDGPFPLTDADGVLQGPFGGFLLAPAVGDALQQLGAAIRYRTSLTPRMRELAILAVAAHHHSAFERYAHEAVGRTVGLTEEELEAIRDGRPVPLDDEPEAAVVALTRSLLAGDVDEAQWERWQPVVGVSVVFELVALVGYYSTLALQLRVLRTDRTPR</sequence>
<dbReference type="EMBL" id="AWQS01000344">
    <property type="protein sequence ID" value="EWT04064.1"/>
    <property type="molecule type" value="Genomic_DNA"/>
</dbReference>
<dbReference type="Pfam" id="PF02627">
    <property type="entry name" value="CMD"/>
    <property type="match status" value="1"/>
</dbReference>
<dbReference type="Gene3D" id="1.20.1290.10">
    <property type="entry name" value="AhpD-like"/>
    <property type="match status" value="1"/>
</dbReference>
<proteinExistence type="predicted"/>
<dbReference type="RefSeq" id="WP_051518881.1">
    <property type="nucleotide sequence ID" value="NZ_AWQS01000344.1"/>
</dbReference>
<reference evidence="3" key="1">
    <citation type="submission" date="2013-08" db="EMBL/GenBank/DDBJ databases">
        <title>Intrasporangium oryzae NRRL B-24470.</title>
        <authorList>
            <person name="Liu H."/>
            <person name="Wang G."/>
        </authorList>
    </citation>
    <scope>NUCLEOTIDE SEQUENCE [LARGE SCALE GENOMIC DNA]</scope>
    <source>
        <strain evidence="3">Q5-1</strain>
    </source>
</reference>
<dbReference type="AlphaFoldDB" id="W9GJM1"/>
<evidence type="ECO:0000313" key="2">
    <source>
        <dbReference type="EMBL" id="EWT04064.1"/>
    </source>
</evidence>
<comment type="caution">
    <text evidence="2">The sequence shown here is derived from an EMBL/GenBank/DDBJ whole genome shotgun (WGS) entry which is preliminary data.</text>
</comment>
<dbReference type="GO" id="GO:0051920">
    <property type="term" value="F:peroxiredoxin activity"/>
    <property type="evidence" value="ECO:0007669"/>
    <property type="project" value="InterPro"/>
</dbReference>
<name>W9GJM1_9MICO</name>
<protein>
    <submittedName>
        <fullName evidence="2">Carboxymuconolactone decarboxylase</fullName>
    </submittedName>
</protein>
<dbReference type="InterPro" id="IPR003779">
    <property type="entry name" value="CMD-like"/>
</dbReference>
<dbReference type="SUPFAM" id="SSF69118">
    <property type="entry name" value="AhpD-like"/>
    <property type="match status" value="1"/>
</dbReference>
<accession>W9GJM1</accession>
<dbReference type="PANTHER" id="PTHR34846:SF5">
    <property type="entry name" value="CARBOXYMUCONOLACTONE DECARBOXYLASE-LIKE DOMAIN-CONTAINING PROTEIN"/>
    <property type="match status" value="1"/>
</dbReference>
<evidence type="ECO:0000259" key="1">
    <source>
        <dbReference type="Pfam" id="PF02627"/>
    </source>
</evidence>